<accession>A0A517P605</accession>
<dbReference type="PROSITE" id="PS51007">
    <property type="entry name" value="CYTC"/>
    <property type="match status" value="1"/>
</dbReference>
<dbReference type="NCBIfam" id="TIGR02603">
    <property type="entry name" value="CxxCH_TIGR02603"/>
    <property type="match status" value="1"/>
</dbReference>
<dbReference type="EMBL" id="CP036265">
    <property type="protein sequence ID" value="QDT14786.1"/>
    <property type="molecule type" value="Genomic_DNA"/>
</dbReference>
<dbReference type="GO" id="GO:0020037">
    <property type="term" value="F:heme binding"/>
    <property type="evidence" value="ECO:0007669"/>
    <property type="project" value="InterPro"/>
</dbReference>
<evidence type="ECO:0000256" key="2">
    <source>
        <dbReference type="ARBA" id="ARBA00022723"/>
    </source>
</evidence>
<feature type="signal peptide" evidence="6">
    <location>
        <begin position="1"/>
        <end position="23"/>
    </location>
</feature>
<organism evidence="8 9">
    <name type="scientific">Alienimonas californiensis</name>
    <dbReference type="NCBI Taxonomy" id="2527989"/>
    <lineage>
        <taxon>Bacteria</taxon>
        <taxon>Pseudomonadati</taxon>
        <taxon>Planctomycetota</taxon>
        <taxon>Planctomycetia</taxon>
        <taxon>Planctomycetales</taxon>
        <taxon>Planctomycetaceae</taxon>
        <taxon>Alienimonas</taxon>
    </lineage>
</organism>
<evidence type="ECO:0000256" key="5">
    <source>
        <dbReference type="SAM" id="MobiDB-lite"/>
    </source>
</evidence>
<dbReference type="Proteomes" id="UP000318741">
    <property type="component" value="Chromosome"/>
</dbReference>
<evidence type="ECO:0000313" key="8">
    <source>
        <dbReference type="EMBL" id="QDT14786.1"/>
    </source>
</evidence>
<dbReference type="Gene3D" id="2.120.10.30">
    <property type="entry name" value="TolB, C-terminal domain"/>
    <property type="match status" value="1"/>
</dbReference>
<dbReference type="NCBIfam" id="TIGR02604">
    <property type="entry name" value="Piru_Ver_Nterm"/>
    <property type="match status" value="1"/>
</dbReference>
<dbReference type="PANTHER" id="PTHR33546">
    <property type="entry name" value="LARGE, MULTIFUNCTIONAL SECRETED PROTEIN-RELATED"/>
    <property type="match status" value="1"/>
</dbReference>
<dbReference type="InterPro" id="IPR055557">
    <property type="entry name" value="DUF7133"/>
</dbReference>
<dbReference type="OrthoDB" id="230287at2"/>
<dbReference type="RefSeq" id="WP_145357644.1">
    <property type="nucleotide sequence ID" value="NZ_CP036265.1"/>
</dbReference>
<keyword evidence="3 4" id="KW-0408">Iron</keyword>
<dbReference type="InterPro" id="IPR009056">
    <property type="entry name" value="Cyt_c-like_dom"/>
</dbReference>
<feature type="region of interest" description="Disordered" evidence="5">
    <location>
        <begin position="191"/>
        <end position="212"/>
    </location>
</feature>
<dbReference type="Gene3D" id="1.10.760.10">
    <property type="entry name" value="Cytochrome c-like domain"/>
    <property type="match status" value="1"/>
</dbReference>
<protein>
    <submittedName>
        <fullName evidence="8">Cytochrome c</fullName>
    </submittedName>
</protein>
<evidence type="ECO:0000313" key="9">
    <source>
        <dbReference type="Proteomes" id="UP000318741"/>
    </source>
</evidence>
<dbReference type="AlphaFoldDB" id="A0A517P605"/>
<evidence type="ECO:0000256" key="3">
    <source>
        <dbReference type="ARBA" id="ARBA00023004"/>
    </source>
</evidence>
<proteinExistence type="predicted"/>
<dbReference type="InterPro" id="IPR036909">
    <property type="entry name" value="Cyt_c-like_dom_sf"/>
</dbReference>
<gene>
    <name evidence="8" type="ORF">CA12_08650</name>
</gene>
<feature type="chain" id="PRO_5021875370" evidence="6">
    <location>
        <begin position="24"/>
        <end position="964"/>
    </location>
</feature>
<dbReference type="SUPFAM" id="SSF46626">
    <property type="entry name" value="Cytochrome c"/>
    <property type="match status" value="1"/>
</dbReference>
<keyword evidence="2 4" id="KW-0479">Metal-binding</keyword>
<dbReference type="Pfam" id="PF23500">
    <property type="entry name" value="DUF7133"/>
    <property type="match status" value="1"/>
</dbReference>
<keyword evidence="9" id="KW-1185">Reference proteome</keyword>
<feature type="domain" description="Cytochrome c" evidence="7">
    <location>
        <begin position="828"/>
        <end position="961"/>
    </location>
</feature>
<dbReference type="InterPro" id="IPR011042">
    <property type="entry name" value="6-blade_b-propeller_TolB-like"/>
</dbReference>
<dbReference type="InterPro" id="IPR013427">
    <property type="entry name" value="Haem-bd_dom_put"/>
</dbReference>
<dbReference type="GO" id="GO:0009055">
    <property type="term" value="F:electron transfer activity"/>
    <property type="evidence" value="ECO:0007669"/>
    <property type="project" value="InterPro"/>
</dbReference>
<dbReference type="InterPro" id="IPR011041">
    <property type="entry name" value="Quinoprot_gluc/sorb_DH_b-prop"/>
</dbReference>
<keyword evidence="6" id="KW-0732">Signal</keyword>
<sequence precursor="true">MFGLPLAASFALACAADPSPAAADVEGPSAAEIAATLTVVPGLTVELAAAEPLVVDPVALRFDERGRAWVVEMGDYPTPPPEGFSEENPPRGRVRILEDADGDGTFDAALTFADRLAFPTGVQPWKGGAFVTLAGKVSYFPDTDRDDVADREEVWFTGFAEENEQLRANHPTLGPDGWIYVGNGLRGGKIVKGESNPSRTHASGLGEDKDAEPLDLSGRTFAFDPHIGEAKVVAGAGQYGLSIDAFGNRFFCENRKPVRHAVLPDSLTALNPHLAVESAVHDVAAWGPDSKLYPTQKAFTTSLAHAGQFTAACGVLKLPRGVLTKEYENSVFTCEPTAGLVHREVLEPQGATFTSKPARDGVEFLTSASPWFRPVDLAVGPDGSVYVVDMARAVIEHPHWMPEELKNRPDLRWGETRGRLWRVRAAGEPPWRADVLGAASPSELAGALHEPGWGGETAQRLLHERRDPAAVTPVRESNRIYWEHEDLSRGLAYLAAVGALTEGDVLHALDEMPGRAARIAADAGLMTPAALDAAVAALSEYVWEGRTAFDLCVALAPHADDPAVFAALVDAAVQSDDPYLHTAVLAGAGRAGMPTPLTAALWLSETPAPPDLLARSAEVAGRRGELTATMGMAVGSVLADRVVPEKAAAVLRGLDRGAGPALRRELAALEAGYRETLAAAFVQRSAATADRENDLFLLGLLEETWPELTAVAAEDPDPAVRSAAVRQLARTASPAAADLVRNLPAETPAVRAALLELALTAPDRAAALLTLVEDRELTAAAVGPAATRRLVQFNDEAIRTRAEAALSGGGEDRAAALARYQSALTMEGDVARGRAAFGRVCATCHAVDGVGTAVGADISDTYNRTPESLLTNILDPNRAVDVGGFAYTVLTADGRVLTGLLTSETAGSITLQSPGGETVSLPRGDLLELRSEGVSLMPTGLEEQLTPEQMADLLAFLKGWRYAE</sequence>
<name>A0A517P605_9PLAN</name>
<dbReference type="PANTHER" id="PTHR33546:SF1">
    <property type="entry name" value="LARGE, MULTIFUNCTIONAL SECRETED PROTEIN"/>
    <property type="match status" value="1"/>
</dbReference>
<keyword evidence="1 4" id="KW-0349">Heme</keyword>
<evidence type="ECO:0000259" key="7">
    <source>
        <dbReference type="PROSITE" id="PS51007"/>
    </source>
</evidence>
<evidence type="ECO:0000256" key="6">
    <source>
        <dbReference type="SAM" id="SignalP"/>
    </source>
</evidence>
<evidence type="ECO:0000256" key="1">
    <source>
        <dbReference type="ARBA" id="ARBA00022617"/>
    </source>
</evidence>
<reference evidence="8 9" key="1">
    <citation type="submission" date="2019-02" db="EMBL/GenBank/DDBJ databases">
        <title>Deep-cultivation of Planctomycetes and their phenomic and genomic characterization uncovers novel biology.</title>
        <authorList>
            <person name="Wiegand S."/>
            <person name="Jogler M."/>
            <person name="Boedeker C."/>
            <person name="Pinto D."/>
            <person name="Vollmers J."/>
            <person name="Rivas-Marin E."/>
            <person name="Kohn T."/>
            <person name="Peeters S.H."/>
            <person name="Heuer A."/>
            <person name="Rast P."/>
            <person name="Oberbeckmann S."/>
            <person name="Bunk B."/>
            <person name="Jeske O."/>
            <person name="Meyerdierks A."/>
            <person name="Storesund J.E."/>
            <person name="Kallscheuer N."/>
            <person name="Luecker S."/>
            <person name="Lage O.M."/>
            <person name="Pohl T."/>
            <person name="Merkel B.J."/>
            <person name="Hornburger P."/>
            <person name="Mueller R.-W."/>
            <person name="Bruemmer F."/>
            <person name="Labrenz M."/>
            <person name="Spormann A.M."/>
            <person name="Op den Camp H."/>
            <person name="Overmann J."/>
            <person name="Amann R."/>
            <person name="Jetten M.S.M."/>
            <person name="Mascher T."/>
            <person name="Medema M.H."/>
            <person name="Devos D.P."/>
            <person name="Kaster A.-K."/>
            <person name="Ovreas L."/>
            <person name="Rohde M."/>
            <person name="Galperin M.Y."/>
            <person name="Jogler C."/>
        </authorList>
    </citation>
    <scope>NUCLEOTIDE SEQUENCE [LARGE SCALE GENOMIC DNA]</scope>
    <source>
        <strain evidence="8 9">CA12</strain>
    </source>
</reference>
<dbReference type="KEGG" id="acaf:CA12_08650"/>
<dbReference type="SUPFAM" id="SSF50952">
    <property type="entry name" value="Soluble quinoprotein glucose dehydrogenase"/>
    <property type="match status" value="1"/>
</dbReference>
<evidence type="ECO:0000256" key="4">
    <source>
        <dbReference type="PROSITE-ProRule" id="PRU00433"/>
    </source>
</evidence>
<dbReference type="GO" id="GO:0046872">
    <property type="term" value="F:metal ion binding"/>
    <property type="evidence" value="ECO:0007669"/>
    <property type="project" value="UniProtKB-KW"/>
</dbReference>
<dbReference type="InterPro" id="IPR013428">
    <property type="entry name" value="Membrane-bound_put_N"/>
</dbReference>